<feature type="region of interest" description="Disordered" evidence="1">
    <location>
        <begin position="126"/>
        <end position="164"/>
    </location>
</feature>
<dbReference type="InParanoid" id="A0A3N4KSN6"/>
<name>A0A3N4KSN6_9PEZI</name>
<proteinExistence type="predicted"/>
<evidence type="ECO:0000256" key="1">
    <source>
        <dbReference type="SAM" id="MobiDB-lite"/>
    </source>
</evidence>
<keyword evidence="3" id="KW-1185">Reference proteome</keyword>
<dbReference type="Proteomes" id="UP000277580">
    <property type="component" value="Unassembled WGS sequence"/>
</dbReference>
<evidence type="ECO:0000313" key="3">
    <source>
        <dbReference type="Proteomes" id="UP000277580"/>
    </source>
</evidence>
<gene>
    <name evidence="2" type="ORF">P167DRAFT_588534</name>
</gene>
<organism evidence="2 3">
    <name type="scientific">Morchella conica CCBAS932</name>
    <dbReference type="NCBI Taxonomy" id="1392247"/>
    <lineage>
        <taxon>Eukaryota</taxon>
        <taxon>Fungi</taxon>
        <taxon>Dikarya</taxon>
        <taxon>Ascomycota</taxon>
        <taxon>Pezizomycotina</taxon>
        <taxon>Pezizomycetes</taxon>
        <taxon>Pezizales</taxon>
        <taxon>Morchellaceae</taxon>
        <taxon>Morchella</taxon>
    </lineage>
</organism>
<dbReference type="EMBL" id="ML119129">
    <property type="protein sequence ID" value="RPB12419.1"/>
    <property type="molecule type" value="Genomic_DNA"/>
</dbReference>
<sequence>MEKKKPAVNPAGLLRKSYDQAARLHHRRIYGNLMYYDAGEERMNYLSQVSKGNRVSVPIEEPRATTLAVLTATSVSITASSTSLAPSSARLTASSAALPAAATLAVASTTFTTAFAVLTATSVSSRNTLHGRDTKRKHTGLGRTAEEEEEVMDAAAPLPKKQKW</sequence>
<dbReference type="AlphaFoldDB" id="A0A3N4KSN6"/>
<reference evidence="2 3" key="1">
    <citation type="journal article" date="2018" name="Nat. Ecol. Evol.">
        <title>Pezizomycetes genomes reveal the molecular basis of ectomycorrhizal truffle lifestyle.</title>
        <authorList>
            <person name="Murat C."/>
            <person name="Payen T."/>
            <person name="Noel B."/>
            <person name="Kuo A."/>
            <person name="Morin E."/>
            <person name="Chen J."/>
            <person name="Kohler A."/>
            <person name="Krizsan K."/>
            <person name="Balestrini R."/>
            <person name="Da Silva C."/>
            <person name="Montanini B."/>
            <person name="Hainaut M."/>
            <person name="Levati E."/>
            <person name="Barry K.W."/>
            <person name="Belfiori B."/>
            <person name="Cichocki N."/>
            <person name="Clum A."/>
            <person name="Dockter R.B."/>
            <person name="Fauchery L."/>
            <person name="Guy J."/>
            <person name="Iotti M."/>
            <person name="Le Tacon F."/>
            <person name="Lindquist E.A."/>
            <person name="Lipzen A."/>
            <person name="Malagnac F."/>
            <person name="Mello A."/>
            <person name="Molinier V."/>
            <person name="Miyauchi S."/>
            <person name="Poulain J."/>
            <person name="Riccioni C."/>
            <person name="Rubini A."/>
            <person name="Sitrit Y."/>
            <person name="Splivallo R."/>
            <person name="Traeger S."/>
            <person name="Wang M."/>
            <person name="Zifcakova L."/>
            <person name="Wipf D."/>
            <person name="Zambonelli A."/>
            <person name="Paolocci F."/>
            <person name="Nowrousian M."/>
            <person name="Ottonello S."/>
            <person name="Baldrian P."/>
            <person name="Spatafora J.W."/>
            <person name="Henrissat B."/>
            <person name="Nagy L.G."/>
            <person name="Aury J.M."/>
            <person name="Wincker P."/>
            <person name="Grigoriev I.V."/>
            <person name="Bonfante P."/>
            <person name="Martin F.M."/>
        </authorList>
    </citation>
    <scope>NUCLEOTIDE SEQUENCE [LARGE SCALE GENOMIC DNA]</scope>
    <source>
        <strain evidence="2 3">CCBAS932</strain>
    </source>
</reference>
<protein>
    <submittedName>
        <fullName evidence="2">Uncharacterized protein</fullName>
    </submittedName>
</protein>
<evidence type="ECO:0000313" key="2">
    <source>
        <dbReference type="EMBL" id="RPB12419.1"/>
    </source>
</evidence>
<accession>A0A3N4KSN6</accession>